<protein>
    <submittedName>
        <fullName evidence="1">Uncharacterized protein</fullName>
    </submittedName>
</protein>
<proteinExistence type="predicted"/>
<dbReference type="Proteomes" id="UP000058925">
    <property type="component" value="Chromosome"/>
</dbReference>
<evidence type="ECO:0000313" key="1">
    <source>
        <dbReference type="EMBL" id="ALI35962.1"/>
    </source>
</evidence>
<sequence>MWNCLIFRKSLTWDINAINLIKQKVKRPQSRILDNYLFTIILDIQYKTLKQLTIEGLYMFIGKRLANNYPFSQC</sequence>
<dbReference type="EMBL" id="CP012850">
    <property type="protein sequence ID" value="ALI35962.1"/>
    <property type="molecule type" value="Genomic_DNA"/>
</dbReference>
<dbReference type="AlphaFoldDB" id="A0A654M8X2"/>
<name>A0A654M8X2_9ARCH</name>
<dbReference type="KEGG" id="taa:NMY3_01759"/>
<organism evidence="1 2">
    <name type="scientific">Candidatus Nitrosocosmicus oleophilus</name>
    <dbReference type="NCBI Taxonomy" id="1353260"/>
    <lineage>
        <taxon>Archaea</taxon>
        <taxon>Nitrososphaerota</taxon>
        <taxon>Nitrososphaeria</taxon>
        <taxon>Nitrososphaerales</taxon>
        <taxon>Nitrososphaeraceae</taxon>
        <taxon>Candidatus Nitrosocosmicus</taxon>
    </lineage>
</organism>
<gene>
    <name evidence="1" type="ORF">NMY3_01759</name>
</gene>
<keyword evidence="2" id="KW-1185">Reference proteome</keyword>
<evidence type="ECO:0000313" key="2">
    <source>
        <dbReference type="Proteomes" id="UP000058925"/>
    </source>
</evidence>
<reference evidence="2" key="1">
    <citation type="submission" date="2015-10" db="EMBL/GenBank/DDBJ databases">
        <title>Niche specialization of a soil ammonia-oxidizing archaeon, Candidatus Nitrosocosmicus oleophilus.</title>
        <authorList>
            <person name="Jung M.-Y."/>
            <person name="Rhee S.-K."/>
        </authorList>
    </citation>
    <scope>NUCLEOTIDE SEQUENCE [LARGE SCALE GENOMIC DNA]</scope>
    <source>
        <strain evidence="2">MY3</strain>
    </source>
</reference>
<accession>A0A654M8X2</accession>